<name>A0ABW9Z4J1_9FLAO</name>
<keyword evidence="2" id="KW-1185">Reference proteome</keyword>
<evidence type="ECO:0000313" key="2">
    <source>
        <dbReference type="Proteomes" id="UP000798602"/>
    </source>
</evidence>
<evidence type="ECO:0000313" key="1">
    <source>
        <dbReference type="EMBL" id="NBL63753.1"/>
    </source>
</evidence>
<dbReference type="EMBL" id="JAABLM010000001">
    <property type="protein sequence ID" value="NBL63753.1"/>
    <property type="molecule type" value="Genomic_DNA"/>
</dbReference>
<dbReference type="Proteomes" id="UP000798602">
    <property type="component" value="Unassembled WGS sequence"/>
</dbReference>
<comment type="caution">
    <text evidence="1">The sequence shown here is derived from an EMBL/GenBank/DDBJ whole genome shotgun (WGS) entry which is preliminary data.</text>
</comment>
<dbReference type="RefSeq" id="WP_166535583.1">
    <property type="nucleotide sequence ID" value="NZ_JAABLM010000001.1"/>
</dbReference>
<reference evidence="2" key="1">
    <citation type="submission" date="2020-01" db="EMBL/GenBank/DDBJ databases">
        <title>Sphingomonas sp. strain CSW-10.</title>
        <authorList>
            <person name="Chen W.-M."/>
        </authorList>
    </citation>
    <scope>NUCLEOTIDE SEQUENCE [LARGE SCALE GENOMIC DNA]</scope>
    <source>
        <strain evidence="2">NST-5</strain>
    </source>
</reference>
<evidence type="ECO:0008006" key="3">
    <source>
        <dbReference type="Google" id="ProtNLM"/>
    </source>
</evidence>
<gene>
    <name evidence="1" type="ORF">GV828_00910</name>
</gene>
<accession>A0ABW9Z4J1</accession>
<protein>
    <recommendedName>
        <fullName evidence="3">Lipocalin-like domain-containing protein</fullName>
    </recommendedName>
</protein>
<sequence length="265" mass="30992">MKMLFSIIIVTLIPAKLFSQNTIIVNDSSVINCDQIKSGLADLNITDEINGRMVLRPNLQENTVFLMRNLEDDTYYYATRKLMKKIKRCKCKNVSIEKLPKKNSYRMKQFFLLILFSLSLTSCNFFGTVDNQIETKNIDLARENIVGIWHLDKFSYKFLSSKDKIESISINFNSNGSFVLNNSKNVFVHNFDLNENQVIIDNQETSGKWDIIHNQFLDTDELNLFFGKEESRLEGLKVYKKGNQYQILWFFNDPDTGDRLRFLKK</sequence>
<organism evidence="1 2">
    <name type="scientific">Flavobacterium ichthyis</name>
    <dbReference type="NCBI Taxonomy" id="2698827"/>
    <lineage>
        <taxon>Bacteria</taxon>
        <taxon>Pseudomonadati</taxon>
        <taxon>Bacteroidota</taxon>
        <taxon>Flavobacteriia</taxon>
        <taxon>Flavobacteriales</taxon>
        <taxon>Flavobacteriaceae</taxon>
        <taxon>Flavobacterium</taxon>
    </lineage>
</organism>
<proteinExistence type="predicted"/>